<dbReference type="PANTHER" id="PTHR30050">
    <property type="entry name" value="CHROMOSOMAL REPLICATION INITIATOR PROTEIN DNAA"/>
    <property type="match status" value="1"/>
</dbReference>
<gene>
    <name evidence="3" type="ORF">C7459_11214</name>
</gene>
<name>A0A316D6A1_9BACL</name>
<reference evidence="3 4" key="1">
    <citation type="submission" date="2018-05" db="EMBL/GenBank/DDBJ databases">
        <title>Genomic Encyclopedia of Type Strains, Phase IV (KMG-IV): sequencing the most valuable type-strain genomes for metagenomic binning, comparative biology and taxonomic classification.</title>
        <authorList>
            <person name="Goeker M."/>
        </authorList>
    </citation>
    <scope>NUCLEOTIDE SEQUENCE [LARGE SCALE GENOMIC DNA]</scope>
    <source>
        <strain evidence="3 4">DSM 18773</strain>
    </source>
</reference>
<dbReference type="CDD" id="cd00009">
    <property type="entry name" value="AAA"/>
    <property type="match status" value="1"/>
</dbReference>
<dbReference type="InterPro" id="IPR005654">
    <property type="entry name" value="ATPase_AFG1-like"/>
</dbReference>
<comment type="caution">
    <text evidence="3">The sequence shown here is derived from an EMBL/GenBank/DDBJ whole genome shotgun (WGS) entry which is preliminary data.</text>
</comment>
<keyword evidence="2" id="KW-0067">ATP-binding</keyword>
<accession>A0A316D6A1</accession>
<dbReference type="SUPFAM" id="SSF52540">
    <property type="entry name" value="P-loop containing nucleoside triphosphate hydrolases"/>
    <property type="match status" value="1"/>
</dbReference>
<proteinExistence type="predicted"/>
<keyword evidence="1" id="KW-0547">Nucleotide-binding</keyword>
<organism evidence="3 4">
    <name type="scientific">Tumebacillus permanentifrigoris</name>
    <dbReference type="NCBI Taxonomy" id="378543"/>
    <lineage>
        <taxon>Bacteria</taxon>
        <taxon>Bacillati</taxon>
        <taxon>Bacillota</taxon>
        <taxon>Bacilli</taxon>
        <taxon>Bacillales</taxon>
        <taxon>Alicyclobacillaceae</taxon>
        <taxon>Tumebacillus</taxon>
    </lineage>
</organism>
<keyword evidence="3" id="KW-0378">Hydrolase</keyword>
<dbReference type="PANTHER" id="PTHR30050:SF4">
    <property type="entry name" value="ATP-BINDING PROTEIN RV3427C IN INSERTION SEQUENCE-RELATED"/>
    <property type="match status" value="1"/>
</dbReference>
<dbReference type="GO" id="GO:0006260">
    <property type="term" value="P:DNA replication"/>
    <property type="evidence" value="ECO:0007669"/>
    <property type="project" value="TreeGrafter"/>
</dbReference>
<evidence type="ECO:0000313" key="3">
    <source>
        <dbReference type="EMBL" id="PWK10193.1"/>
    </source>
</evidence>
<dbReference type="GO" id="GO:0005524">
    <property type="term" value="F:ATP binding"/>
    <property type="evidence" value="ECO:0007669"/>
    <property type="project" value="UniProtKB-KW"/>
</dbReference>
<evidence type="ECO:0000313" key="4">
    <source>
        <dbReference type="Proteomes" id="UP000245634"/>
    </source>
</evidence>
<sequence>MEHIGEIAMPTSGNFALARTIQILRELLPELADIDDGVIRKRGGDILDAANCRENCRRCTDFAGCWRDDEAKGHVTILTVKDGEIKLQRGVHCKPYREQLNRESQERMLIASGMTAKERGFTFENFPEQQRKRHGDILQHAEGFLNGQSKSGLYLWGPPGIAKTHLMLAVMNRLNERGTLAVYVRADRMIDQLRDAIRFNGDVDAVQERYMTAPVLGIDEFAQERLTDYGLESMIKILNARAATGLPTWFTSNFRPDMAYERSYEKYPEQIDALRSRVALLAIPARMAGEDWRLNSYDLMMGPDEEV</sequence>
<evidence type="ECO:0000256" key="2">
    <source>
        <dbReference type="ARBA" id="ARBA00022840"/>
    </source>
</evidence>
<dbReference type="Pfam" id="PF03969">
    <property type="entry name" value="AFG1_ATPase"/>
    <property type="match status" value="1"/>
</dbReference>
<dbReference type="RefSeq" id="WP_109689937.1">
    <property type="nucleotide sequence ID" value="NZ_QGGL01000012.1"/>
</dbReference>
<dbReference type="AlphaFoldDB" id="A0A316D6A1"/>
<dbReference type="Gene3D" id="3.40.50.300">
    <property type="entry name" value="P-loop containing nucleotide triphosphate hydrolases"/>
    <property type="match status" value="1"/>
</dbReference>
<keyword evidence="4" id="KW-1185">Reference proteome</keyword>
<dbReference type="InterPro" id="IPR027417">
    <property type="entry name" value="P-loop_NTPase"/>
</dbReference>
<evidence type="ECO:0000256" key="1">
    <source>
        <dbReference type="ARBA" id="ARBA00022741"/>
    </source>
</evidence>
<dbReference type="Proteomes" id="UP000245634">
    <property type="component" value="Unassembled WGS sequence"/>
</dbReference>
<dbReference type="EMBL" id="QGGL01000012">
    <property type="protein sequence ID" value="PWK10193.1"/>
    <property type="molecule type" value="Genomic_DNA"/>
</dbReference>
<dbReference type="GO" id="GO:0016887">
    <property type="term" value="F:ATP hydrolysis activity"/>
    <property type="evidence" value="ECO:0007669"/>
    <property type="project" value="InterPro"/>
</dbReference>
<keyword evidence="3" id="KW-0347">Helicase</keyword>
<protein>
    <submittedName>
        <fullName evidence="3">Replicative DNA helicase loader DnaI</fullName>
    </submittedName>
</protein>
<dbReference type="OrthoDB" id="61127at2"/>
<dbReference type="GO" id="GO:0004386">
    <property type="term" value="F:helicase activity"/>
    <property type="evidence" value="ECO:0007669"/>
    <property type="project" value="UniProtKB-KW"/>
</dbReference>